<dbReference type="EMBL" id="JAMQOQ010000001">
    <property type="protein sequence ID" value="MDS0292963.1"/>
    <property type="molecule type" value="Genomic_DNA"/>
</dbReference>
<dbReference type="InterPro" id="IPR043814">
    <property type="entry name" value="DUF5796"/>
</dbReference>
<evidence type="ECO:0000313" key="1">
    <source>
        <dbReference type="EMBL" id="MDS0292963.1"/>
    </source>
</evidence>
<accession>A0ABU2FY38</accession>
<comment type="caution">
    <text evidence="1">The sequence shown here is derived from an EMBL/GenBank/DDBJ whole genome shotgun (WGS) entry which is preliminary data.</text>
</comment>
<proteinExistence type="predicted"/>
<dbReference type="Proteomes" id="UP001254813">
    <property type="component" value="Unassembled WGS sequence"/>
</dbReference>
<name>A0ABU2FY38_9EURY</name>
<protein>
    <submittedName>
        <fullName evidence="1">DUF5796 family protein</fullName>
    </submittedName>
</protein>
<reference evidence="1 2" key="1">
    <citation type="submission" date="2022-06" db="EMBL/GenBank/DDBJ databases">
        <title>Halogeometricum sp. a new haloarchaeum isolate from saline soil.</title>
        <authorList>
            <person name="Strakova D."/>
            <person name="Galisteo C."/>
            <person name="Sanchez-Porro C."/>
            <person name="Ventosa A."/>
        </authorList>
    </citation>
    <scope>NUCLEOTIDE SEQUENCE [LARGE SCALE GENOMIC DNA]</scope>
    <source>
        <strain evidence="2">S3BR25-2</strain>
    </source>
</reference>
<sequence>MSARNDVAPSTLGVELLDHGVQVEYLDGRTTLYRGVPEAVTGTLTTAPGRETHVLVTDPTETEGVMMYVNDLKTDDDILEASGVGRVVLGADEEEELFPGVRVRRTKSMRTEIEADPEVARGRVFVFEEDDWAETSYEFVTESENEDEGESE</sequence>
<keyword evidence="2" id="KW-1185">Reference proteome</keyword>
<dbReference type="RefSeq" id="WP_310926801.1">
    <property type="nucleotide sequence ID" value="NZ_JAMQOQ010000001.1"/>
</dbReference>
<evidence type="ECO:0000313" key="2">
    <source>
        <dbReference type="Proteomes" id="UP001254813"/>
    </source>
</evidence>
<gene>
    <name evidence="1" type="ORF">NDI79_02115</name>
</gene>
<dbReference type="Pfam" id="PF19109">
    <property type="entry name" value="DUF5796"/>
    <property type="match status" value="1"/>
</dbReference>
<organism evidence="1 2">
    <name type="scientific">Halogeometricum luteum</name>
    <dbReference type="NCBI Taxonomy" id="2950537"/>
    <lineage>
        <taxon>Archaea</taxon>
        <taxon>Methanobacteriati</taxon>
        <taxon>Methanobacteriota</taxon>
        <taxon>Stenosarchaea group</taxon>
        <taxon>Halobacteria</taxon>
        <taxon>Halobacteriales</taxon>
        <taxon>Haloferacaceae</taxon>
        <taxon>Halogeometricum</taxon>
    </lineage>
</organism>